<dbReference type="PANTHER" id="PTHR31634">
    <property type="entry name" value="BLOC-1-RELATED COMPLEX SUBUNIT 5"/>
    <property type="match status" value="1"/>
</dbReference>
<dbReference type="GO" id="GO:0032418">
    <property type="term" value="P:lysosome localization"/>
    <property type="evidence" value="ECO:0007669"/>
    <property type="project" value="InterPro"/>
</dbReference>
<evidence type="ECO:0000313" key="8">
    <source>
        <dbReference type="WBParaSite" id="MBELARI_LOCUS19172"/>
    </source>
</evidence>
<dbReference type="GO" id="GO:0030672">
    <property type="term" value="C:synaptic vesicle membrane"/>
    <property type="evidence" value="ECO:0007669"/>
    <property type="project" value="TreeGrafter"/>
</dbReference>
<name>A0AAF3EY81_9BILA</name>
<reference evidence="8" key="1">
    <citation type="submission" date="2024-02" db="UniProtKB">
        <authorList>
            <consortium name="WormBaseParasite"/>
        </authorList>
    </citation>
    <scope>IDENTIFICATION</scope>
</reference>
<evidence type="ECO:0000256" key="5">
    <source>
        <dbReference type="ARBA" id="ARBA00023228"/>
    </source>
</evidence>
<organism evidence="7 8">
    <name type="scientific">Mesorhabditis belari</name>
    <dbReference type="NCBI Taxonomy" id="2138241"/>
    <lineage>
        <taxon>Eukaryota</taxon>
        <taxon>Metazoa</taxon>
        <taxon>Ecdysozoa</taxon>
        <taxon>Nematoda</taxon>
        <taxon>Chromadorea</taxon>
        <taxon>Rhabditida</taxon>
        <taxon>Rhabditina</taxon>
        <taxon>Rhabditomorpha</taxon>
        <taxon>Rhabditoidea</taxon>
        <taxon>Rhabditidae</taxon>
        <taxon>Mesorhabditinae</taxon>
        <taxon>Mesorhabditis</taxon>
    </lineage>
</organism>
<keyword evidence="7" id="KW-1185">Reference proteome</keyword>
<dbReference type="Proteomes" id="UP000887575">
    <property type="component" value="Unassembled WGS sequence"/>
</dbReference>
<dbReference type="GO" id="GO:0099078">
    <property type="term" value="C:BORC complex"/>
    <property type="evidence" value="ECO:0007669"/>
    <property type="project" value="TreeGrafter"/>
</dbReference>
<keyword evidence="4" id="KW-0472">Membrane</keyword>
<dbReference type="GO" id="GO:1903744">
    <property type="term" value="P:positive regulation of anterograde synaptic vesicle transport"/>
    <property type="evidence" value="ECO:0007669"/>
    <property type="project" value="TreeGrafter"/>
</dbReference>
<protein>
    <recommendedName>
        <fullName evidence="3">BLOC-1-related complex subunit 5</fullName>
    </recommendedName>
</protein>
<evidence type="ECO:0000313" key="7">
    <source>
        <dbReference type="Proteomes" id="UP000887575"/>
    </source>
</evidence>
<dbReference type="GO" id="GO:0098574">
    <property type="term" value="C:cytoplasmic side of lysosomal membrane"/>
    <property type="evidence" value="ECO:0007669"/>
    <property type="project" value="TreeGrafter"/>
</dbReference>
<comment type="similarity">
    <text evidence="2">Belongs to the BORCS5 family.</text>
</comment>
<dbReference type="Pfam" id="PF10158">
    <property type="entry name" value="LOH1CR12"/>
    <property type="match status" value="1"/>
</dbReference>
<evidence type="ECO:0000256" key="6">
    <source>
        <dbReference type="ARBA" id="ARBA00023288"/>
    </source>
</evidence>
<sequence length="300" mass="33600">MSLDQKVDSHIQWNHVFGYIDSEWITHKLPKEVIPIPREHVPDPDADALPATLANKENAIEAAQKTSFSLNFSNRHIHCATMGNEQSASGPSNSTQPSTSTFSFLSNRASVKKVGGIVKVSDGQSKLIDPNDDPDYKRLMDIPRFLPILRDTVPAGRRLAQDNQNLFSYRPLWRLSVRLQSHLHGQAQGIAQEQGRITQLIKTVDVTSAGIAAKLLERRKKYDRLRGALAHVTQLRDEVVRIQLLLEEIVPTVDTLNELLTPSSRLPPLDLKTILNKKDDDLASHIFHQVPVEETQVVDA</sequence>
<accession>A0AAF3EY81</accession>
<dbReference type="CDD" id="cd22789">
    <property type="entry name" value="BORCS5-like"/>
    <property type="match status" value="1"/>
</dbReference>
<evidence type="ECO:0000256" key="1">
    <source>
        <dbReference type="ARBA" id="ARBA00004122"/>
    </source>
</evidence>
<dbReference type="InterPro" id="IPR018780">
    <property type="entry name" value="TBORCS5"/>
</dbReference>
<dbReference type="PANTHER" id="PTHR31634:SF2">
    <property type="entry name" value="BLOC-1-RELATED COMPLEX SUBUNIT 5"/>
    <property type="match status" value="1"/>
</dbReference>
<evidence type="ECO:0000256" key="2">
    <source>
        <dbReference type="ARBA" id="ARBA00010235"/>
    </source>
</evidence>
<evidence type="ECO:0000256" key="4">
    <source>
        <dbReference type="ARBA" id="ARBA00023136"/>
    </source>
</evidence>
<proteinExistence type="inferred from homology"/>
<dbReference type="GO" id="GO:0072384">
    <property type="term" value="P:organelle transport along microtubule"/>
    <property type="evidence" value="ECO:0007669"/>
    <property type="project" value="TreeGrafter"/>
</dbReference>
<keyword evidence="6" id="KW-0449">Lipoprotein</keyword>
<evidence type="ECO:0000256" key="3">
    <source>
        <dbReference type="ARBA" id="ARBA00022300"/>
    </source>
</evidence>
<comment type="subcellular location">
    <subcellularLocation>
        <location evidence="1">Lysosome membrane</location>
        <topology evidence="1">Lipid-anchor</topology>
        <orientation evidence="1">Cytoplasmic side</orientation>
    </subcellularLocation>
</comment>
<keyword evidence="5" id="KW-0458">Lysosome</keyword>
<dbReference type="WBParaSite" id="MBELARI_LOCUS19172">
    <property type="protein sequence ID" value="MBELARI_LOCUS19172"/>
    <property type="gene ID" value="MBELARI_LOCUS19172"/>
</dbReference>
<dbReference type="AlphaFoldDB" id="A0AAF3EY81"/>